<protein>
    <submittedName>
        <fullName evidence="2">Uncharacterized protein</fullName>
    </submittedName>
</protein>
<proteinExistence type="predicted"/>
<gene>
    <name evidence="2" type="ORF">BDV27DRAFT_11985</name>
</gene>
<evidence type="ECO:0000256" key="1">
    <source>
        <dbReference type="SAM" id="Phobius"/>
    </source>
</evidence>
<feature type="transmembrane region" description="Helical" evidence="1">
    <location>
        <begin position="52"/>
        <end position="70"/>
    </location>
</feature>
<accession>A0A5N7A1I4</accession>
<keyword evidence="1" id="KW-0472">Membrane</keyword>
<keyword evidence="1" id="KW-0812">Transmembrane</keyword>
<feature type="transmembrane region" description="Helical" evidence="1">
    <location>
        <begin position="13"/>
        <end position="31"/>
    </location>
</feature>
<dbReference type="AlphaFoldDB" id="A0A5N7A1I4"/>
<reference evidence="2 3" key="1">
    <citation type="submission" date="2019-04" db="EMBL/GenBank/DDBJ databases">
        <title>Friends and foes A comparative genomics studyof 23 Aspergillus species from section Flavi.</title>
        <authorList>
            <consortium name="DOE Joint Genome Institute"/>
            <person name="Kjaerbolling I."/>
            <person name="Vesth T."/>
            <person name="Frisvad J.C."/>
            <person name="Nybo J.L."/>
            <person name="Theobald S."/>
            <person name="Kildgaard S."/>
            <person name="Isbrandt T."/>
            <person name="Kuo A."/>
            <person name="Sato A."/>
            <person name="Lyhne E.K."/>
            <person name="Kogle M.E."/>
            <person name="Wiebenga A."/>
            <person name="Kun R.S."/>
            <person name="Lubbers R.J."/>
            <person name="Makela M.R."/>
            <person name="Barry K."/>
            <person name="Chovatia M."/>
            <person name="Clum A."/>
            <person name="Daum C."/>
            <person name="Haridas S."/>
            <person name="He G."/>
            <person name="LaButti K."/>
            <person name="Lipzen A."/>
            <person name="Mondo S."/>
            <person name="Riley R."/>
            <person name="Salamov A."/>
            <person name="Simmons B.A."/>
            <person name="Magnuson J.K."/>
            <person name="Henrissat B."/>
            <person name="Mortensen U.H."/>
            <person name="Larsen T.O."/>
            <person name="Devries R.P."/>
            <person name="Grigoriev I.V."/>
            <person name="Machida M."/>
            <person name="Baker S.E."/>
            <person name="Andersen M.R."/>
        </authorList>
    </citation>
    <scope>NUCLEOTIDE SEQUENCE [LARGE SCALE GENOMIC DNA]</scope>
    <source>
        <strain evidence="2 3">CBS 763.97</strain>
    </source>
</reference>
<evidence type="ECO:0000313" key="2">
    <source>
        <dbReference type="EMBL" id="KAE8363069.1"/>
    </source>
</evidence>
<keyword evidence="1" id="KW-1133">Transmembrane helix</keyword>
<sequence length="111" mass="12910">MDLRELHMEKKSQSLYVTFSAGLVYFTPICFNNPLHISFSWKEMMNDASRPLFSLRQLFSLHTFFTFSFFPSPSSPSIFLDLHPAVQSTNGFLMVRNMIFHFSPPSPHPFL</sequence>
<evidence type="ECO:0000313" key="3">
    <source>
        <dbReference type="Proteomes" id="UP000326268"/>
    </source>
</evidence>
<dbReference type="EMBL" id="ML737686">
    <property type="protein sequence ID" value="KAE8363069.1"/>
    <property type="molecule type" value="Genomic_DNA"/>
</dbReference>
<organism evidence="2 3">
    <name type="scientific">Aspergillus caelatus</name>
    <dbReference type="NCBI Taxonomy" id="61420"/>
    <lineage>
        <taxon>Eukaryota</taxon>
        <taxon>Fungi</taxon>
        <taxon>Dikarya</taxon>
        <taxon>Ascomycota</taxon>
        <taxon>Pezizomycotina</taxon>
        <taxon>Eurotiomycetes</taxon>
        <taxon>Eurotiomycetidae</taxon>
        <taxon>Eurotiales</taxon>
        <taxon>Aspergillaceae</taxon>
        <taxon>Aspergillus</taxon>
        <taxon>Aspergillus subgen. Circumdati</taxon>
    </lineage>
</organism>
<name>A0A5N7A1I4_9EURO</name>
<dbReference type="OrthoDB" id="272147at2759"/>
<dbReference type="RefSeq" id="XP_031926150.1">
    <property type="nucleotide sequence ID" value="XM_032064959.1"/>
</dbReference>
<dbReference type="GeneID" id="43649405"/>
<dbReference type="Proteomes" id="UP000326268">
    <property type="component" value="Unassembled WGS sequence"/>
</dbReference>
<keyword evidence="3" id="KW-1185">Reference proteome</keyword>